<evidence type="ECO:0000256" key="5">
    <source>
        <dbReference type="ARBA" id="ARBA00022695"/>
    </source>
</evidence>
<comment type="catalytic activity">
    <reaction evidence="6">
        <text>N-acetyl-alpha-D-glucosamine 1-phosphate + UTP + H(+) = UDP-N-acetyl-alpha-D-glucosamine + diphosphate</text>
        <dbReference type="Rhea" id="RHEA:13509"/>
        <dbReference type="ChEBI" id="CHEBI:15378"/>
        <dbReference type="ChEBI" id="CHEBI:33019"/>
        <dbReference type="ChEBI" id="CHEBI:46398"/>
        <dbReference type="ChEBI" id="CHEBI:57705"/>
        <dbReference type="ChEBI" id="CHEBI:57776"/>
        <dbReference type="EC" id="2.7.7.23"/>
    </reaction>
</comment>
<evidence type="ECO:0000313" key="8">
    <source>
        <dbReference type="Proteomes" id="UP000267096"/>
    </source>
</evidence>
<evidence type="ECO:0000313" key="9">
    <source>
        <dbReference type="WBParaSite" id="ASIM_0001024001-mRNA-1"/>
    </source>
</evidence>
<keyword evidence="5" id="KW-0548">Nucleotidyltransferase</keyword>
<proteinExistence type="inferred from homology"/>
<dbReference type="Pfam" id="PF01704">
    <property type="entry name" value="UDPGP"/>
    <property type="match status" value="1"/>
</dbReference>
<dbReference type="InterPro" id="IPR002618">
    <property type="entry name" value="UDPGP_fam"/>
</dbReference>
<dbReference type="CDD" id="cd04193">
    <property type="entry name" value="UDPGlcNAc_PPase"/>
    <property type="match status" value="1"/>
</dbReference>
<dbReference type="InterPro" id="IPR039741">
    <property type="entry name" value="UDP-sugar_pyrophosphorylase"/>
</dbReference>
<reference evidence="9" key="1">
    <citation type="submission" date="2017-02" db="UniProtKB">
        <authorList>
            <consortium name="WormBaseParasite"/>
        </authorList>
    </citation>
    <scope>IDENTIFICATION</scope>
</reference>
<dbReference type="PANTHER" id="PTHR11952:SF2">
    <property type="entry name" value="LD24639P"/>
    <property type="match status" value="1"/>
</dbReference>
<dbReference type="OrthoDB" id="532420at2759"/>
<organism evidence="9">
    <name type="scientific">Anisakis simplex</name>
    <name type="common">Herring worm</name>
    <dbReference type="NCBI Taxonomy" id="6269"/>
    <lineage>
        <taxon>Eukaryota</taxon>
        <taxon>Metazoa</taxon>
        <taxon>Ecdysozoa</taxon>
        <taxon>Nematoda</taxon>
        <taxon>Chromadorea</taxon>
        <taxon>Rhabditida</taxon>
        <taxon>Spirurina</taxon>
        <taxon>Ascaridomorpha</taxon>
        <taxon>Ascaridoidea</taxon>
        <taxon>Anisakidae</taxon>
        <taxon>Anisakis</taxon>
        <taxon>Anisakis simplex complex</taxon>
    </lineage>
</organism>
<comment type="similarity">
    <text evidence="2">Belongs to the UDPGP type 1 family.</text>
</comment>
<dbReference type="SUPFAM" id="SSF53448">
    <property type="entry name" value="Nucleotide-diphospho-sugar transferases"/>
    <property type="match status" value="1"/>
</dbReference>
<evidence type="ECO:0000256" key="4">
    <source>
        <dbReference type="ARBA" id="ARBA00022679"/>
    </source>
</evidence>
<dbReference type="Proteomes" id="UP000267096">
    <property type="component" value="Unassembled WGS sequence"/>
</dbReference>
<keyword evidence="4" id="KW-0808">Transferase</keyword>
<accession>A0A0M3JR97</accession>
<dbReference type="EC" id="2.7.7.23" evidence="3"/>
<dbReference type="PANTHER" id="PTHR11952">
    <property type="entry name" value="UDP- GLUCOSE PYROPHOSPHORYLASE"/>
    <property type="match status" value="1"/>
</dbReference>
<dbReference type="AlphaFoldDB" id="A0A0M3JR97"/>
<gene>
    <name evidence="7" type="ORF">ASIM_LOCUS9971</name>
</gene>
<evidence type="ECO:0000256" key="3">
    <source>
        <dbReference type="ARBA" id="ARBA00012457"/>
    </source>
</evidence>
<dbReference type="InterPro" id="IPR029044">
    <property type="entry name" value="Nucleotide-diphossugar_trans"/>
</dbReference>
<comment type="pathway">
    <text evidence="1">Nucleotide-sugar biosynthesis; UDP-N-acetyl-alpha-D-glucosamine biosynthesis; UDP-N-acetyl-alpha-D-glucosamine from N-acetyl-alpha-D-glucosamine 1-phosphate: step 1/1.</text>
</comment>
<evidence type="ECO:0000313" key="7">
    <source>
        <dbReference type="EMBL" id="VDK42125.1"/>
    </source>
</evidence>
<dbReference type="EMBL" id="UYRR01030979">
    <property type="protein sequence ID" value="VDK42125.1"/>
    <property type="molecule type" value="Genomic_DNA"/>
</dbReference>
<keyword evidence="8" id="KW-1185">Reference proteome</keyword>
<evidence type="ECO:0000256" key="6">
    <source>
        <dbReference type="ARBA" id="ARBA00048493"/>
    </source>
</evidence>
<sequence length="497" mass="56552">MDIEQSIDWCKRTRAEAELHFGIEQAHLARFWNDLNGEQRISLIRQFDSINIQYALESFQKSAQPKARDNDGKCQTVSGTQYRDMKCLQAIDDDHYAVRKHFNEQQLHEFWHKGLEAIAECKVGVIVLAGGQATRLGAVYPKGTLSLELSGYNSSDSLLAIQAARIARLQALAAAKFRGSKPLIQWLVMTSKATEKDTVEHLMKILPEFGLEKDQLTIFSQNDFPCFDANGRLMLSTKWEIATAPDGNGGLYTAIRPYLSAMRERGVQYLHVYCVDNVLCRVADPHFIGFCALKHADCAAKVVEKVEPNEAVGVVCRESGKIKVVEYSEISKEMAEKRDESGRLLLRAGNIANHFFTIDFLDNVCQDGKRLDFHRAHKKIPFIDDNGQTVKPDQPNGFKLEQFVFDVFEYSNDFYVWEVSREEEFSPLKNAESAHKDCMSTARRDLSNECRRWLHNAGARIDGQENIFIHPLRSYVGEDLEEFSNTHLSTPVVLNYR</sequence>
<name>A0A0M3JR97_ANISI</name>
<evidence type="ECO:0000256" key="1">
    <source>
        <dbReference type="ARBA" id="ARBA00005208"/>
    </source>
</evidence>
<reference evidence="7 8" key="2">
    <citation type="submission" date="2018-11" db="EMBL/GenBank/DDBJ databases">
        <authorList>
            <consortium name="Pathogen Informatics"/>
        </authorList>
    </citation>
    <scope>NUCLEOTIDE SEQUENCE [LARGE SCALE GENOMIC DNA]</scope>
</reference>
<evidence type="ECO:0000256" key="2">
    <source>
        <dbReference type="ARBA" id="ARBA00010401"/>
    </source>
</evidence>
<dbReference type="GO" id="GO:0003977">
    <property type="term" value="F:UDP-N-acetylglucosamine diphosphorylase activity"/>
    <property type="evidence" value="ECO:0007669"/>
    <property type="project" value="UniProtKB-EC"/>
</dbReference>
<dbReference type="Gene3D" id="3.90.550.10">
    <property type="entry name" value="Spore Coat Polysaccharide Biosynthesis Protein SpsA, Chain A"/>
    <property type="match status" value="1"/>
</dbReference>
<protein>
    <recommendedName>
        <fullName evidence="3">UDP-N-acetylglucosamine diphosphorylase</fullName>
        <ecNumber evidence="3">2.7.7.23</ecNumber>
    </recommendedName>
</protein>
<dbReference type="WBParaSite" id="ASIM_0001024001-mRNA-1">
    <property type="protein sequence ID" value="ASIM_0001024001-mRNA-1"/>
    <property type="gene ID" value="ASIM_0001024001"/>
</dbReference>